<keyword evidence="3" id="KW-1185">Reference proteome</keyword>
<proteinExistence type="predicted"/>
<dbReference type="SUPFAM" id="SSF55729">
    <property type="entry name" value="Acyl-CoA N-acyltransferases (Nat)"/>
    <property type="match status" value="1"/>
</dbReference>
<comment type="caution">
    <text evidence="2">The sequence shown here is derived from an EMBL/GenBank/DDBJ whole genome shotgun (WGS) entry which is preliminary data.</text>
</comment>
<gene>
    <name evidence="2" type="ORF">FHS03_000969</name>
</gene>
<organism evidence="2 3">
    <name type="scientific">Pseudoduganella violacea</name>
    <dbReference type="NCBI Taxonomy" id="1715466"/>
    <lineage>
        <taxon>Bacteria</taxon>
        <taxon>Pseudomonadati</taxon>
        <taxon>Pseudomonadota</taxon>
        <taxon>Betaproteobacteria</taxon>
        <taxon>Burkholderiales</taxon>
        <taxon>Oxalobacteraceae</taxon>
        <taxon>Telluria group</taxon>
        <taxon>Pseudoduganella</taxon>
    </lineage>
</organism>
<dbReference type="GO" id="GO:0016747">
    <property type="term" value="F:acyltransferase activity, transferring groups other than amino-acyl groups"/>
    <property type="evidence" value="ECO:0007669"/>
    <property type="project" value="InterPro"/>
</dbReference>
<dbReference type="InterPro" id="IPR051531">
    <property type="entry name" value="N-acetyltransferase"/>
</dbReference>
<dbReference type="Pfam" id="PF13302">
    <property type="entry name" value="Acetyltransf_3"/>
    <property type="match status" value="1"/>
</dbReference>
<reference evidence="2 3" key="1">
    <citation type="submission" date="2020-08" db="EMBL/GenBank/DDBJ databases">
        <title>Genomic Encyclopedia of Type Strains, Phase III (KMG-III): the genomes of soil and plant-associated and newly described type strains.</title>
        <authorList>
            <person name="Whitman W."/>
        </authorList>
    </citation>
    <scope>NUCLEOTIDE SEQUENCE [LARGE SCALE GENOMIC DNA]</scope>
    <source>
        <strain evidence="2 3">CECT 8897</strain>
    </source>
</reference>
<dbReference type="AlphaFoldDB" id="A0A7W5B7G5"/>
<accession>A0A7W5B7G5</accession>
<dbReference type="Proteomes" id="UP000541535">
    <property type="component" value="Unassembled WGS sequence"/>
</dbReference>
<dbReference type="PANTHER" id="PTHR43792:SF1">
    <property type="entry name" value="N-ACETYLTRANSFERASE DOMAIN-CONTAINING PROTEIN"/>
    <property type="match status" value="1"/>
</dbReference>
<dbReference type="EMBL" id="JACHXD010000002">
    <property type="protein sequence ID" value="MBB3117943.1"/>
    <property type="molecule type" value="Genomic_DNA"/>
</dbReference>
<evidence type="ECO:0000259" key="1">
    <source>
        <dbReference type="PROSITE" id="PS51186"/>
    </source>
</evidence>
<dbReference type="RefSeq" id="WP_183439870.1">
    <property type="nucleotide sequence ID" value="NZ_JACHXD010000002.1"/>
</dbReference>
<sequence length="174" mass="19282">MKILATARLTLRTLETSDAPFFLQMINDPSWIENIGDKGIRTVAEAEKNIEQGPVLMQRRLGYSLYLVERSSDGVPVGLCGLIKRDALPDADIGYAIWPAYWGEGYAYEAAAAVVLHARDSVGLVRLLGITSPQNLRSNNLLKKLGLSFVRVVRFKDDGSDTNLYSLEFPSRHA</sequence>
<evidence type="ECO:0000313" key="2">
    <source>
        <dbReference type="EMBL" id="MBB3117943.1"/>
    </source>
</evidence>
<dbReference type="InterPro" id="IPR016181">
    <property type="entry name" value="Acyl_CoA_acyltransferase"/>
</dbReference>
<dbReference type="InterPro" id="IPR000182">
    <property type="entry name" value="GNAT_dom"/>
</dbReference>
<feature type="domain" description="N-acetyltransferase" evidence="1">
    <location>
        <begin position="9"/>
        <end position="170"/>
    </location>
</feature>
<evidence type="ECO:0000313" key="3">
    <source>
        <dbReference type="Proteomes" id="UP000541535"/>
    </source>
</evidence>
<dbReference type="PANTHER" id="PTHR43792">
    <property type="entry name" value="GNAT FAMILY, PUTATIVE (AFU_ORTHOLOGUE AFUA_3G00765)-RELATED-RELATED"/>
    <property type="match status" value="1"/>
</dbReference>
<dbReference type="Gene3D" id="3.40.630.30">
    <property type="match status" value="1"/>
</dbReference>
<name>A0A7W5B7G5_9BURK</name>
<protein>
    <submittedName>
        <fullName evidence="2">RimJ/RimL family protein N-acetyltransferase</fullName>
    </submittedName>
</protein>
<keyword evidence="2" id="KW-0808">Transferase</keyword>
<dbReference type="PROSITE" id="PS51186">
    <property type="entry name" value="GNAT"/>
    <property type="match status" value="1"/>
</dbReference>